<evidence type="ECO:0000256" key="5">
    <source>
        <dbReference type="SAM" id="SignalP"/>
    </source>
</evidence>
<feature type="chain" id="PRO_5039187693" description="ABC transporter substrate-binding protein" evidence="5">
    <location>
        <begin position="20"/>
        <end position="432"/>
    </location>
</feature>
<protein>
    <recommendedName>
        <fullName evidence="8">ABC transporter substrate-binding protein</fullName>
    </recommendedName>
</protein>
<proteinExistence type="inferred from homology"/>
<evidence type="ECO:0000313" key="7">
    <source>
        <dbReference type="Proteomes" id="UP000032633"/>
    </source>
</evidence>
<dbReference type="PANTHER" id="PTHR30061">
    <property type="entry name" value="MALTOSE-BINDING PERIPLASMIC PROTEIN"/>
    <property type="match status" value="1"/>
</dbReference>
<keyword evidence="7" id="KW-1185">Reference proteome</keyword>
<evidence type="ECO:0000256" key="1">
    <source>
        <dbReference type="ARBA" id="ARBA00008520"/>
    </source>
</evidence>
<evidence type="ECO:0000256" key="3">
    <source>
        <dbReference type="ARBA" id="ARBA00022729"/>
    </source>
</evidence>
<evidence type="ECO:0008006" key="8">
    <source>
        <dbReference type="Google" id="ProtNLM"/>
    </source>
</evidence>
<sequence length="432" mass="47346">MTRKTIVIALICMMVFTLAACGSNKSGSSSNEPSTGGQTSANAPAAGTDSEELKPEEGAELVLWTIDNEAIQNTAKEFEAKYNVKVKVENVMYWDSIARLTTDGPAGTGADVMAFNHDALGQAVKSGLVLPNDQFEEETKSNMTKQSIDASSFEGTLYGYPFSVFTHALYLNKDLVKDAKLDSWDDIKAFAKQFNDIPNNKFGFMYEAGTMNYNYEWMSGNGGYVFGNNGTDKNDIGINNEGAVKGMEFFRSLKEILPLDLSDLTADVKNGLWEQGKVAINMDGTWKATDYKKLPFEVGLIPLPAMPGGAEPLPFSGVTSFYVTAYTKYPNASRLLAHFLTTKESLLKHYEATGIIAPYAGFENEEKVQSDEIMQGFLKQVANTQVMPNIPEMKYFWLSVDPVLTEVWNGADIKTTLDKAAANMKASISSAK</sequence>
<dbReference type="Gene3D" id="3.40.190.10">
    <property type="entry name" value="Periplasmic binding protein-like II"/>
    <property type="match status" value="2"/>
</dbReference>
<dbReference type="Proteomes" id="UP000032633">
    <property type="component" value="Chromosome"/>
</dbReference>
<dbReference type="PATRIC" id="fig|1126833.4.peg.2847"/>
<keyword evidence="2" id="KW-0813">Transport</keyword>
<dbReference type="GO" id="GO:1901982">
    <property type="term" value="F:maltose binding"/>
    <property type="evidence" value="ECO:0007669"/>
    <property type="project" value="TreeGrafter"/>
</dbReference>
<dbReference type="RefSeq" id="WP_045670762.1">
    <property type="nucleotide sequence ID" value="NZ_CP011058.1"/>
</dbReference>
<dbReference type="Pfam" id="PF13416">
    <property type="entry name" value="SBP_bac_8"/>
    <property type="match status" value="1"/>
</dbReference>
<evidence type="ECO:0000256" key="4">
    <source>
        <dbReference type="SAM" id="MobiDB-lite"/>
    </source>
</evidence>
<evidence type="ECO:0000313" key="6">
    <source>
        <dbReference type="EMBL" id="AJY75333.1"/>
    </source>
</evidence>
<dbReference type="AlphaFoldDB" id="A0A0D5NK76"/>
<dbReference type="PROSITE" id="PS51257">
    <property type="entry name" value="PROKAR_LIPOPROTEIN"/>
    <property type="match status" value="1"/>
</dbReference>
<accession>A0A0D5NK76</accession>
<dbReference type="EMBL" id="CP011058">
    <property type="protein sequence ID" value="AJY75333.1"/>
    <property type="molecule type" value="Genomic_DNA"/>
</dbReference>
<dbReference type="KEGG" id="pbj:VN24_13065"/>
<dbReference type="CDD" id="cd13586">
    <property type="entry name" value="PBP2_Maltose_binding_like"/>
    <property type="match status" value="1"/>
</dbReference>
<dbReference type="GO" id="GO:0042956">
    <property type="term" value="P:maltodextrin transmembrane transport"/>
    <property type="evidence" value="ECO:0007669"/>
    <property type="project" value="TreeGrafter"/>
</dbReference>
<dbReference type="GO" id="GO:0055052">
    <property type="term" value="C:ATP-binding cassette (ABC) transporter complex, substrate-binding subunit-containing"/>
    <property type="evidence" value="ECO:0007669"/>
    <property type="project" value="TreeGrafter"/>
</dbReference>
<comment type="similarity">
    <text evidence="1">Belongs to the bacterial solute-binding protein 1 family.</text>
</comment>
<keyword evidence="3 5" id="KW-0732">Signal</keyword>
<gene>
    <name evidence="6" type="ORF">VN24_13065</name>
</gene>
<feature type="signal peptide" evidence="5">
    <location>
        <begin position="1"/>
        <end position="19"/>
    </location>
</feature>
<reference evidence="7" key="2">
    <citation type="submission" date="2015-03" db="EMBL/GenBank/DDBJ databases">
        <title>Genome sequence of Paenibacillus beijingensis strain DSM 24997T.</title>
        <authorList>
            <person name="Kwak Y."/>
            <person name="Shin J.-H."/>
        </authorList>
    </citation>
    <scope>NUCLEOTIDE SEQUENCE [LARGE SCALE GENOMIC DNA]</scope>
    <source>
        <strain evidence="7">DSM 24997</strain>
    </source>
</reference>
<evidence type="ECO:0000256" key="2">
    <source>
        <dbReference type="ARBA" id="ARBA00022448"/>
    </source>
</evidence>
<feature type="compositionally biased region" description="Low complexity" evidence="4">
    <location>
        <begin position="26"/>
        <end position="37"/>
    </location>
</feature>
<dbReference type="SUPFAM" id="SSF53850">
    <property type="entry name" value="Periplasmic binding protein-like II"/>
    <property type="match status" value="1"/>
</dbReference>
<organism evidence="6 7">
    <name type="scientific">Paenibacillus beijingensis</name>
    <dbReference type="NCBI Taxonomy" id="1126833"/>
    <lineage>
        <taxon>Bacteria</taxon>
        <taxon>Bacillati</taxon>
        <taxon>Bacillota</taxon>
        <taxon>Bacilli</taxon>
        <taxon>Bacillales</taxon>
        <taxon>Paenibacillaceae</taxon>
        <taxon>Paenibacillus</taxon>
    </lineage>
</organism>
<reference evidence="6 7" key="1">
    <citation type="journal article" date="2015" name="J. Biotechnol.">
        <title>Complete genome sequence of Paenibacillus beijingensis 7188(T) (=DSM 24997(T)), a novel rhizobacterium from jujube garden soil.</title>
        <authorList>
            <person name="Kwak Y."/>
            <person name="Shin J.H."/>
        </authorList>
    </citation>
    <scope>NUCLEOTIDE SEQUENCE [LARGE SCALE GENOMIC DNA]</scope>
    <source>
        <strain evidence="6 7">DSM 24997</strain>
    </source>
</reference>
<dbReference type="InterPro" id="IPR006059">
    <property type="entry name" value="SBP"/>
</dbReference>
<dbReference type="GO" id="GO:0015768">
    <property type="term" value="P:maltose transport"/>
    <property type="evidence" value="ECO:0007669"/>
    <property type="project" value="TreeGrafter"/>
</dbReference>
<dbReference type="STRING" id="1126833.VN24_13065"/>
<feature type="region of interest" description="Disordered" evidence="4">
    <location>
        <begin position="26"/>
        <end position="54"/>
    </location>
</feature>
<dbReference type="PANTHER" id="PTHR30061:SF50">
    <property type="entry name" value="MALTOSE_MALTODEXTRIN-BINDING PERIPLASMIC PROTEIN"/>
    <property type="match status" value="1"/>
</dbReference>
<name>A0A0D5NK76_9BACL</name>
<dbReference type="HOGENOM" id="CLU_031285_17_2_9"/>
<dbReference type="OrthoDB" id="9766758at2"/>